<proteinExistence type="predicted"/>
<comment type="caution">
    <text evidence="1">The sequence shown here is derived from an EMBL/GenBank/DDBJ whole genome shotgun (WGS) entry which is preliminary data.</text>
</comment>
<evidence type="ECO:0000313" key="1">
    <source>
        <dbReference type="EMBL" id="CAI2375084.1"/>
    </source>
</evidence>
<accession>A0AAD1XM06</accession>
<name>A0AAD1XM06_EUPCR</name>
<keyword evidence="2" id="KW-1185">Reference proteome</keyword>
<organism evidence="1 2">
    <name type="scientific">Euplotes crassus</name>
    <dbReference type="NCBI Taxonomy" id="5936"/>
    <lineage>
        <taxon>Eukaryota</taxon>
        <taxon>Sar</taxon>
        <taxon>Alveolata</taxon>
        <taxon>Ciliophora</taxon>
        <taxon>Intramacronucleata</taxon>
        <taxon>Spirotrichea</taxon>
        <taxon>Hypotrichia</taxon>
        <taxon>Euplotida</taxon>
        <taxon>Euplotidae</taxon>
        <taxon>Moneuplotes</taxon>
    </lineage>
</organism>
<dbReference type="AlphaFoldDB" id="A0AAD1XM06"/>
<gene>
    <name evidence="1" type="ORF">ECRASSUSDP1_LOCUS16444</name>
</gene>
<reference evidence="1" key="1">
    <citation type="submission" date="2023-07" db="EMBL/GenBank/DDBJ databases">
        <authorList>
            <consortium name="AG Swart"/>
            <person name="Singh M."/>
            <person name="Singh A."/>
            <person name="Seah K."/>
            <person name="Emmerich C."/>
        </authorList>
    </citation>
    <scope>NUCLEOTIDE SEQUENCE</scope>
    <source>
        <strain evidence="1">DP1</strain>
    </source>
</reference>
<protein>
    <submittedName>
        <fullName evidence="1">Uncharacterized protein</fullName>
    </submittedName>
</protein>
<dbReference type="EMBL" id="CAMPGE010016532">
    <property type="protein sequence ID" value="CAI2375084.1"/>
    <property type="molecule type" value="Genomic_DNA"/>
</dbReference>
<sequence length="95" mass="11092">MRHVVRAVFVKLCEHLLDDLLVRIILHAHFLADIPNERLNFGFVQRPALVNIDGLEDFFADVVEGLFITEDHRQCFQSTFKLSLFVCHNLIIQFL</sequence>
<dbReference type="Proteomes" id="UP001295684">
    <property type="component" value="Unassembled WGS sequence"/>
</dbReference>
<evidence type="ECO:0000313" key="2">
    <source>
        <dbReference type="Proteomes" id="UP001295684"/>
    </source>
</evidence>